<dbReference type="PANTHER" id="PTHR21180:SF32">
    <property type="entry name" value="ENDONUCLEASE_EXONUCLEASE_PHOSPHATASE FAMILY DOMAIN-CONTAINING PROTEIN 1"/>
    <property type="match status" value="1"/>
</dbReference>
<sequence length="197" mass="21781">MGKIYQLFQKNKVIVLGILVGLVFVGYLVINKRPTNNEPVKTQVLADKKSASKEEIKSAEKTIVVDVQGAVNKPGVYHLKERTIVLDALQMAGGTKNDADLKQINQAKRLKDQMQIYVPNKTEKRSTGSGSAEKEAVNINTATVDDFKKVTGVGPKKAEKIIAFREQHGDFKDLNDLKKVSGFGEKTIEKLKDQLTV</sequence>
<evidence type="ECO:0000313" key="4">
    <source>
        <dbReference type="Proteomes" id="UP000298021"/>
    </source>
</evidence>
<dbReference type="EMBL" id="RKLY01000001">
    <property type="protein sequence ID" value="TGD25357.1"/>
    <property type="molecule type" value="Genomic_DNA"/>
</dbReference>
<feature type="domain" description="Helix-hairpin-helix DNA-binding motif class 1" evidence="2">
    <location>
        <begin position="175"/>
        <end position="194"/>
    </location>
</feature>
<evidence type="ECO:0000313" key="3">
    <source>
        <dbReference type="EMBL" id="TGD25357.1"/>
    </source>
</evidence>
<feature type="domain" description="Helix-hairpin-helix DNA-binding motif class 1" evidence="2">
    <location>
        <begin position="145"/>
        <end position="164"/>
    </location>
</feature>
<organism evidence="3 4">
    <name type="scientific">Companilactobacillus suantsaicola</name>
    <dbReference type="NCBI Taxonomy" id="2487723"/>
    <lineage>
        <taxon>Bacteria</taxon>
        <taxon>Bacillati</taxon>
        <taxon>Bacillota</taxon>
        <taxon>Bacilli</taxon>
        <taxon>Lactobacillales</taxon>
        <taxon>Lactobacillaceae</taxon>
        <taxon>Companilactobacillus</taxon>
    </lineage>
</organism>
<dbReference type="InterPro" id="IPR051675">
    <property type="entry name" value="Endo/Exo/Phosphatase_dom_1"/>
</dbReference>
<dbReference type="Gene3D" id="3.10.560.10">
    <property type="entry name" value="Outer membrane lipoprotein wza domain like"/>
    <property type="match status" value="1"/>
</dbReference>
<dbReference type="GO" id="GO:0003677">
    <property type="term" value="F:DNA binding"/>
    <property type="evidence" value="ECO:0007669"/>
    <property type="project" value="InterPro"/>
</dbReference>
<protein>
    <submittedName>
        <fullName evidence="3">Competence protein ComEA</fullName>
    </submittedName>
</protein>
<name>A0A4Z0JTE4_9LACO</name>
<comment type="caution">
    <text evidence="3">The sequence shown here is derived from an EMBL/GenBank/DDBJ whole genome shotgun (WGS) entry which is preliminary data.</text>
</comment>
<dbReference type="AlphaFoldDB" id="A0A4Z0JTE4"/>
<dbReference type="PANTHER" id="PTHR21180">
    <property type="entry name" value="ENDONUCLEASE/EXONUCLEASE/PHOSPHATASE FAMILY DOMAIN-CONTAINING PROTEIN 1"/>
    <property type="match status" value="1"/>
</dbReference>
<proteinExistence type="predicted"/>
<gene>
    <name evidence="3" type="ORF">EGT49_00325</name>
</gene>
<reference evidence="3 4" key="1">
    <citation type="submission" date="2018-10" db="EMBL/GenBank/DDBJ databases">
        <title>Lactobacillus sp. R7 and Lactobacillus sp. R19 isolated from fermented mustard green product of Taiwan.</title>
        <authorList>
            <person name="Lin S.-T."/>
        </authorList>
    </citation>
    <scope>NUCLEOTIDE SEQUENCE [LARGE SCALE GENOMIC DNA]</scope>
    <source>
        <strain evidence="3 4">BCRC 81127</strain>
    </source>
</reference>
<evidence type="ECO:0000259" key="2">
    <source>
        <dbReference type="SMART" id="SM00278"/>
    </source>
</evidence>
<dbReference type="InterPro" id="IPR004509">
    <property type="entry name" value="Competence_ComEA_HhH"/>
</dbReference>
<dbReference type="InterPro" id="IPR003583">
    <property type="entry name" value="Hlx-hairpin-Hlx_DNA-bd_motif"/>
</dbReference>
<dbReference type="Proteomes" id="UP000298021">
    <property type="component" value="Unassembled WGS sequence"/>
</dbReference>
<dbReference type="InterPro" id="IPR019554">
    <property type="entry name" value="Soluble_ligand-bd"/>
</dbReference>
<dbReference type="NCBIfam" id="TIGR00426">
    <property type="entry name" value="competence protein ComEA helix-hairpin-helix repeat region"/>
    <property type="match status" value="1"/>
</dbReference>
<dbReference type="InterPro" id="IPR010994">
    <property type="entry name" value="RuvA_2-like"/>
</dbReference>
<keyword evidence="1" id="KW-1133">Transmembrane helix</keyword>
<dbReference type="Pfam" id="PF12836">
    <property type="entry name" value="HHH_3"/>
    <property type="match status" value="1"/>
</dbReference>
<dbReference type="GO" id="GO:0006281">
    <property type="term" value="P:DNA repair"/>
    <property type="evidence" value="ECO:0007669"/>
    <property type="project" value="InterPro"/>
</dbReference>
<keyword evidence="4" id="KW-1185">Reference proteome</keyword>
<dbReference type="Gene3D" id="1.10.150.310">
    <property type="entry name" value="Tex RuvX-like domain-like"/>
    <property type="match status" value="1"/>
</dbReference>
<dbReference type="SMART" id="SM00278">
    <property type="entry name" value="HhH1"/>
    <property type="match status" value="2"/>
</dbReference>
<feature type="transmembrane region" description="Helical" evidence="1">
    <location>
        <begin position="12"/>
        <end position="30"/>
    </location>
</feature>
<accession>A0A4Z0JTE4</accession>
<keyword evidence="1" id="KW-0812">Transmembrane</keyword>
<dbReference type="SUPFAM" id="SSF47781">
    <property type="entry name" value="RuvA domain 2-like"/>
    <property type="match status" value="1"/>
</dbReference>
<dbReference type="Pfam" id="PF10531">
    <property type="entry name" value="SLBB"/>
    <property type="match status" value="1"/>
</dbReference>
<evidence type="ECO:0000256" key="1">
    <source>
        <dbReference type="SAM" id="Phobius"/>
    </source>
</evidence>
<dbReference type="OrthoDB" id="9790239at2"/>
<dbReference type="GO" id="GO:0015628">
    <property type="term" value="P:protein secretion by the type II secretion system"/>
    <property type="evidence" value="ECO:0007669"/>
    <property type="project" value="TreeGrafter"/>
</dbReference>
<dbReference type="RefSeq" id="WP_135370966.1">
    <property type="nucleotide sequence ID" value="NZ_RKLY01000001.1"/>
</dbReference>
<keyword evidence="1" id="KW-0472">Membrane</keyword>
<dbReference type="GO" id="GO:0015627">
    <property type="term" value="C:type II protein secretion system complex"/>
    <property type="evidence" value="ECO:0007669"/>
    <property type="project" value="TreeGrafter"/>
</dbReference>